<dbReference type="PROSITE" id="PS00650">
    <property type="entry name" value="G_PROTEIN_RECEP_F2_2"/>
    <property type="match status" value="1"/>
</dbReference>
<feature type="transmembrane region" description="Helical" evidence="14">
    <location>
        <begin position="713"/>
        <end position="739"/>
    </location>
</feature>
<feature type="region of interest" description="Disordered" evidence="13">
    <location>
        <begin position="1008"/>
        <end position="1029"/>
    </location>
</feature>
<evidence type="ECO:0000259" key="17">
    <source>
        <dbReference type="PROSITE" id="PS50228"/>
    </source>
</evidence>
<dbReference type="CDD" id="cd15440">
    <property type="entry name" value="7tmB2_latrophilin-like_invertebrate"/>
    <property type="match status" value="1"/>
</dbReference>
<keyword evidence="3" id="KW-0597">Phosphoprotein</keyword>
<name>A0A8S4N101_OWEFU</name>
<accession>A0A8S4N101</accession>
<evidence type="ECO:0000256" key="6">
    <source>
        <dbReference type="ARBA" id="ARBA00022989"/>
    </source>
</evidence>
<reference evidence="19" key="1">
    <citation type="submission" date="2022-03" db="EMBL/GenBank/DDBJ databases">
        <authorList>
            <person name="Martin C."/>
        </authorList>
    </citation>
    <scope>NUCLEOTIDE SEQUENCE</scope>
</reference>
<dbReference type="Gene3D" id="1.25.40.610">
    <property type="match status" value="1"/>
</dbReference>
<feature type="domain" description="G-protein coupled receptors family 2 profile 2" evidence="18">
    <location>
        <begin position="569"/>
        <end position="814"/>
    </location>
</feature>
<feature type="transmembrane region" description="Helical" evidence="14">
    <location>
        <begin position="790"/>
        <end position="813"/>
    </location>
</feature>
<dbReference type="Pfam" id="PF16489">
    <property type="entry name" value="GAIN"/>
    <property type="match status" value="1"/>
</dbReference>
<feature type="transmembrane region" description="Helical" evidence="14">
    <location>
        <begin position="762"/>
        <end position="784"/>
    </location>
</feature>
<evidence type="ECO:0000256" key="3">
    <source>
        <dbReference type="ARBA" id="ARBA00022553"/>
    </source>
</evidence>
<keyword evidence="20" id="KW-1185">Reference proteome</keyword>
<dbReference type="PRINTS" id="PR00249">
    <property type="entry name" value="GPCRSECRETIN"/>
</dbReference>
<evidence type="ECO:0000313" key="20">
    <source>
        <dbReference type="Proteomes" id="UP000749559"/>
    </source>
</evidence>
<evidence type="ECO:0000313" key="19">
    <source>
        <dbReference type="EMBL" id="CAH1774964.1"/>
    </source>
</evidence>
<dbReference type="PROSITE" id="PS50227">
    <property type="entry name" value="G_PROTEIN_RECEP_F2_3"/>
    <property type="match status" value="1"/>
</dbReference>
<evidence type="ECO:0000256" key="7">
    <source>
        <dbReference type="ARBA" id="ARBA00023040"/>
    </source>
</evidence>
<dbReference type="InterPro" id="IPR043159">
    <property type="entry name" value="Lectin_gal-bd_sf"/>
</dbReference>
<evidence type="ECO:0000256" key="4">
    <source>
        <dbReference type="ARBA" id="ARBA00022692"/>
    </source>
</evidence>
<evidence type="ECO:0000259" key="18">
    <source>
        <dbReference type="PROSITE" id="PS50261"/>
    </source>
</evidence>
<dbReference type="SMART" id="SM00303">
    <property type="entry name" value="GPS"/>
    <property type="match status" value="1"/>
</dbReference>
<evidence type="ECO:0000259" key="16">
    <source>
        <dbReference type="PROSITE" id="PS50227"/>
    </source>
</evidence>
<evidence type="ECO:0000256" key="11">
    <source>
        <dbReference type="ARBA" id="ARBA00023180"/>
    </source>
</evidence>
<keyword evidence="5" id="KW-0732">Signal</keyword>
<feature type="non-terminal residue" evidence="19">
    <location>
        <position position="1"/>
    </location>
</feature>
<evidence type="ECO:0000256" key="2">
    <source>
        <dbReference type="ARBA" id="ARBA00022475"/>
    </source>
</evidence>
<dbReference type="PROSITE" id="PS50228">
    <property type="entry name" value="SUEL_LECTIN"/>
    <property type="match status" value="1"/>
</dbReference>
<dbReference type="Proteomes" id="UP000749559">
    <property type="component" value="Unassembled WGS sequence"/>
</dbReference>
<dbReference type="AlphaFoldDB" id="A0A8S4N101"/>
<dbReference type="InterPro" id="IPR057244">
    <property type="entry name" value="GAIN_B"/>
</dbReference>
<dbReference type="PROSITE" id="PS50221">
    <property type="entry name" value="GAIN_B"/>
    <property type="match status" value="1"/>
</dbReference>
<dbReference type="Gene3D" id="2.60.120.740">
    <property type="match status" value="1"/>
</dbReference>
<feature type="transmembrane region" description="Helical" evidence="14">
    <location>
        <begin position="606"/>
        <end position="623"/>
    </location>
</feature>
<dbReference type="InterPro" id="IPR036445">
    <property type="entry name" value="GPCR_2_extracell_dom_sf"/>
</dbReference>
<dbReference type="GO" id="GO:0007166">
    <property type="term" value="P:cell surface receptor signaling pathway"/>
    <property type="evidence" value="ECO:0007669"/>
    <property type="project" value="InterPro"/>
</dbReference>
<organism evidence="19 20">
    <name type="scientific">Owenia fusiformis</name>
    <name type="common">Polychaete worm</name>
    <dbReference type="NCBI Taxonomy" id="6347"/>
    <lineage>
        <taxon>Eukaryota</taxon>
        <taxon>Metazoa</taxon>
        <taxon>Spiralia</taxon>
        <taxon>Lophotrochozoa</taxon>
        <taxon>Annelida</taxon>
        <taxon>Polychaeta</taxon>
        <taxon>Sedentaria</taxon>
        <taxon>Canalipalpata</taxon>
        <taxon>Sabellida</taxon>
        <taxon>Oweniida</taxon>
        <taxon>Oweniidae</taxon>
        <taxon>Owenia</taxon>
    </lineage>
</organism>
<dbReference type="GO" id="GO:0005886">
    <property type="term" value="C:plasma membrane"/>
    <property type="evidence" value="ECO:0007669"/>
    <property type="project" value="UniProtKB-SubCell"/>
</dbReference>
<sequence>PGGRGAQGNPGLPPLGTAPPPDSPQSNGRGQGQGQTTRTAYACEGAMLDVSCIEGWVIKIIRANYGRLTSNICNPRKVTENLKTDCMSIQSLRVVMDRCDGLIRCGIPASNAIFGDPCNTTRKYLEVEHYCQPVQKPTTSTSTSTTTQATTPLATTKVVTIDTVSESEKPDPETPVTRSPGPGIKTPSPRPSVDPVTGPPVFCKAVIRRYITWPKTRAGLEVRRGCPHNTTPGAHFATWRCGEDGVWKEEPDLSECVSPKVKALKSRLDNGEDPDVIAKDVSEITARPLHGGDLSATSRVMSNIILETESRVKRLPKAEARTLVEDVNQAVVQSSSNILDDSQSEGWRDLPQAKRTQVATSIVVNIESSAYQVAATITTPGVISKADRNIMVEVDVVSRDQKEDIQFPHSSHTGGSVWKRSVDTITLTAKTVIEFNQNGMTKVVFVAYNNLNNYLGSEQQNKDNVSQVVNSKVVSASINARKENLPLKDPVIFTLKHNSDNTSGLDSGNPRCSYFDYESDSVGSWSEDGCRALSTNKTHTVCSCDHLTNFAVLMDVVGVSMARQHVFSLTLITYVGLIISLVCLLLAWLTFVFIKNLQCDRNTIHKNLVFCLFVANLVFIAGITQADKVVLCAIIAAVLHFFFLASFAWMCLEGIQLYVMLIEVFEPDKSRKLYYYLAGYGIPGLVVGISAAVRHQGYGTPEYCWLSVDNGFIWSFVGPIAAVILVNIVMLSIAIYMMCKHANTASQIKTQEKSRMEQARSWIKGAVVLIVLLGLTWSFGFLYVSQHTIAIAYIFTILNTLQGMFIFIFHCIMNEKVQKEYKKVVRRTEWLPDCIRVKYGEHKGLSSTPPQSTSSNNLFNKMLSARRRKKSSTSTLPKSSGPIASKWHYQNMKPNIENQSNGVESVFADSGQGSSAGPLPEKHDVESPPPQIIVDDGIDADLSMIDASIVDSEFVSEYCNANLAVTNEKPPKSKPADKSKIRLSAISDKIDFESEFSDAELFKMTDRKTRDIEEEEEKKPLTSRTESEENLMNKLLEETAPKRQSLHKTISDCGNIQGGTHPCPPGEDLGDSNTDLCRSTPNMKFNPKAVGAQRHLNDSKCQASLPNINLAYEASDNSDEDSLKRLVSKITQYANDDGLITHFHGKAVNRNSNDSSKWYNNNSPSFRPTSSDC</sequence>
<keyword evidence="11" id="KW-0325">Glycoprotein</keyword>
<dbReference type="Gene3D" id="2.60.220.50">
    <property type="match status" value="1"/>
</dbReference>
<evidence type="ECO:0000256" key="10">
    <source>
        <dbReference type="ARBA" id="ARBA00023170"/>
    </source>
</evidence>
<feature type="transmembrane region" description="Helical" evidence="14">
    <location>
        <begin position="571"/>
        <end position="594"/>
    </location>
</feature>
<dbReference type="InterPro" id="IPR001879">
    <property type="entry name" value="GPCR_2_extracellular_dom"/>
</dbReference>
<keyword evidence="7" id="KW-0297">G-protein coupled receptor</keyword>
<dbReference type="PANTHER" id="PTHR12011:SF471">
    <property type="entry name" value="G-PROTEIN COUPLED RECEPTORS FAMILY 2 PROFILE 2 DOMAIN-CONTAINING PROTEIN"/>
    <property type="match status" value="1"/>
</dbReference>
<feature type="domain" description="GAIN-B" evidence="15">
    <location>
        <begin position="393"/>
        <end position="560"/>
    </location>
</feature>
<protein>
    <submittedName>
        <fullName evidence="19">Uncharacterized protein</fullName>
    </submittedName>
</protein>
<dbReference type="Pfam" id="PF02140">
    <property type="entry name" value="SUEL_Lectin"/>
    <property type="match status" value="1"/>
</dbReference>
<keyword evidence="2" id="KW-1003">Cell membrane</keyword>
<evidence type="ECO:0000256" key="5">
    <source>
        <dbReference type="ARBA" id="ARBA00022729"/>
    </source>
</evidence>
<keyword evidence="12" id="KW-0807">Transducer</keyword>
<feature type="compositionally biased region" description="Pro residues" evidence="13">
    <location>
        <begin position="11"/>
        <end position="23"/>
    </location>
</feature>
<dbReference type="Pfam" id="PF01825">
    <property type="entry name" value="GPS"/>
    <property type="match status" value="1"/>
</dbReference>
<feature type="domain" description="G-protein coupled receptors family 2 profile 1" evidence="16">
    <location>
        <begin position="202"/>
        <end position="260"/>
    </location>
</feature>
<keyword evidence="6 14" id="KW-1133">Transmembrane helix</keyword>
<dbReference type="InterPro" id="IPR017981">
    <property type="entry name" value="GPCR_2-like_7TM"/>
</dbReference>
<dbReference type="FunFam" id="1.20.1070.10:FF:000200">
    <property type="entry name" value="Adhesion G protein-coupled receptor L3"/>
    <property type="match status" value="1"/>
</dbReference>
<dbReference type="GO" id="GO:0004930">
    <property type="term" value="F:G protein-coupled receptor activity"/>
    <property type="evidence" value="ECO:0007669"/>
    <property type="project" value="UniProtKB-KW"/>
</dbReference>
<dbReference type="Gene3D" id="4.10.1240.10">
    <property type="entry name" value="GPCR, family 2, extracellular hormone receptor domain"/>
    <property type="match status" value="1"/>
</dbReference>
<dbReference type="InterPro" id="IPR017983">
    <property type="entry name" value="GPCR_2_secretin-like_CS"/>
</dbReference>
<evidence type="ECO:0000256" key="8">
    <source>
        <dbReference type="ARBA" id="ARBA00023136"/>
    </source>
</evidence>
<dbReference type="GO" id="GO:0007189">
    <property type="term" value="P:adenylate cyclase-activating G protein-coupled receptor signaling pathway"/>
    <property type="evidence" value="ECO:0007669"/>
    <property type="project" value="TreeGrafter"/>
</dbReference>
<feature type="region of interest" description="Disordered" evidence="13">
    <location>
        <begin position="905"/>
        <end position="932"/>
    </location>
</feature>
<dbReference type="InterPro" id="IPR048072">
    <property type="entry name" value="7tmB2_latrophilin-like"/>
</dbReference>
<feature type="domain" description="SUEL-type lectin" evidence="17">
    <location>
        <begin position="42"/>
        <end position="132"/>
    </location>
</feature>
<dbReference type="InterPro" id="IPR032471">
    <property type="entry name" value="AGRL2-4_GAIN_subdom_A"/>
</dbReference>
<keyword evidence="8 14" id="KW-0472">Membrane</keyword>
<dbReference type="EMBL" id="CAIIXF020000001">
    <property type="protein sequence ID" value="CAH1774964.1"/>
    <property type="molecule type" value="Genomic_DNA"/>
</dbReference>
<feature type="transmembrane region" description="Helical" evidence="14">
    <location>
        <begin position="673"/>
        <end position="693"/>
    </location>
</feature>
<keyword evidence="4 14" id="KW-0812">Transmembrane</keyword>
<dbReference type="InterPro" id="IPR000832">
    <property type="entry name" value="GPCR_2_secretin-like"/>
</dbReference>
<dbReference type="OrthoDB" id="1100386at2759"/>
<feature type="region of interest" description="Disordered" evidence="13">
    <location>
        <begin position="866"/>
        <end position="887"/>
    </location>
</feature>
<keyword evidence="10" id="KW-0675">Receptor</keyword>
<dbReference type="GO" id="GO:0030246">
    <property type="term" value="F:carbohydrate binding"/>
    <property type="evidence" value="ECO:0007669"/>
    <property type="project" value="InterPro"/>
</dbReference>
<comment type="caution">
    <text evidence="19">The sequence shown here is derived from an EMBL/GenBank/DDBJ whole genome shotgun (WGS) entry which is preliminary data.</text>
</comment>
<feature type="region of interest" description="Disordered" evidence="13">
    <location>
        <begin position="164"/>
        <end position="196"/>
    </location>
</feature>
<dbReference type="Pfam" id="PF02793">
    <property type="entry name" value="HRM"/>
    <property type="match status" value="1"/>
</dbReference>
<dbReference type="FunFam" id="2.60.120.740:FF:000001">
    <property type="entry name" value="Adhesion G protein-coupled receptor L2"/>
    <property type="match status" value="1"/>
</dbReference>
<dbReference type="Gene3D" id="1.20.1070.10">
    <property type="entry name" value="Rhodopsin 7-helix transmembrane proteins"/>
    <property type="match status" value="1"/>
</dbReference>
<dbReference type="SUPFAM" id="SSF111418">
    <property type="entry name" value="Hormone receptor domain"/>
    <property type="match status" value="1"/>
</dbReference>
<feature type="region of interest" description="Disordered" evidence="13">
    <location>
        <begin position="1"/>
        <end position="36"/>
    </location>
</feature>
<dbReference type="InterPro" id="IPR046338">
    <property type="entry name" value="GAIN_dom_sf"/>
</dbReference>
<evidence type="ECO:0000256" key="12">
    <source>
        <dbReference type="ARBA" id="ARBA00023224"/>
    </source>
</evidence>
<dbReference type="InterPro" id="IPR000203">
    <property type="entry name" value="GPS"/>
</dbReference>
<evidence type="ECO:0000259" key="15">
    <source>
        <dbReference type="PROSITE" id="PS50221"/>
    </source>
</evidence>
<dbReference type="PROSITE" id="PS50261">
    <property type="entry name" value="G_PROTEIN_RECEP_F2_4"/>
    <property type="match status" value="1"/>
</dbReference>
<evidence type="ECO:0000256" key="9">
    <source>
        <dbReference type="ARBA" id="ARBA00023157"/>
    </source>
</evidence>
<comment type="subcellular location">
    <subcellularLocation>
        <location evidence="1">Cell membrane</location>
        <topology evidence="1">Multi-pass membrane protein</topology>
    </subcellularLocation>
</comment>
<evidence type="ECO:0000256" key="1">
    <source>
        <dbReference type="ARBA" id="ARBA00004651"/>
    </source>
</evidence>
<dbReference type="SMART" id="SM00008">
    <property type="entry name" value="HormR"/>
    <property type="match status" value="1"/>
</dbReference>
<evidence type="ECO:0000256" key="14">
    <source>
        <dbReference type="SAM" id="Phobius"/>
    </source>
</evidence>
<dbReference type="InterPro" id="IPR000922">
    <property type="entry name" value="Lectin_gal-bd_dom"/>
</dbReference>
<gene>
    <name evidence="19" type="ORF">OFUS_LOCUS2326</name>
</gene>
<dbReference type="SUPFAM" id="SSF81321">
    <property type="entry name" value="Family A G protein-coupled receptor-like"/>
    <property type="match status" value="1"/>
</dbReference>
<dbReference type="Pfam" id="PF00002">
    <property type="entry name" value="7tm_2"/>
    <property type="match status" value="1"/>
</dbReference>
<dbReference type="PANTHER" id="PTHR12011">
    <property type="entry name" value="ADHESION G-PROTEIN COUPLED RECEPTOR"/>
    <property type="match status" value="1"/>
</dbReference>
<feature type="transmembrane region" description="Helical" evidence="14">
    <location>
        <begin position="629"/>
        <end position="652"/>
    </location>
</feature>
<feature type="region of interest" description="Disordered" evidence="13">
    <location>
        <begin position="1150"/>
        <end position="1173"/>
    </location>
</feature>
<evidence type="ECO:0000256" key="13">
    <source>
        <dbReference type="SAM" id="MobiDB-lite"/>
    </source>
</evidence>
<proteinExistence type="predicted"/>
<keyword evidence="9" id="KW-1015">Disulfide bond</keyword>